<comment type="caution">
    <text evidence="1">The sequence shown here is derived from an EMBL/GenBank/DDBJ whole genome shotgun (WGS) entry which is preliminary data.</text>
</comment>
<dbReference type="PANTHER" id="PTHR31579">
    <property type="entry name" value="OS03G0796600 PROTEIN"/>
    <property type="match status" value="1"/>
</dbReference>
<dbReference type="InterPro" id="IPR006502">
    <property type="entry name" value="PDDEXK-like"/>
</dbReference>
<protein>
    <recommendedName>
        <fullName evidence="3">DUF506 family protein</fullName>
    </recommendedName>
</protein>
<dbReference type="AlphaFoldDB" id="A0ABD3CFE8"/>
<reference evidence="2" key="1">
    <citation type="journal article" date="2024" name="IScience">
        <title>Strigolactones Initiate the Formation of Haustorium-like Structures in Castilleja.</title>
        <authorList>
            <person name="Buerger M."/>
            <person name="Peterson D."/>
            <person name="Chory J."/>
        </authorList>
    </citation>
    <scope>NUCLEOTIDE SEQUENCE [LARGE SCALE GENOMIC DNA]</scope>
</reference>
<keyword evidence="2" id="KW-1185">Reference proteome</keyword>
<name>A0ABD3CFE8_9LAMI</name>
<dbReference type="NCBIfam" id="TIGR01615">
    <property type="entry name" value="A_thal_3542"/>
    <property type="match status" value="1"/>
</dbReference>
<dbReference type="Pfam" id="PF04720">
    <property type="entry name" value="PDDEXK_6"/>
    <property type="match status" value="1"/>
</dbReference>
<gene>
    <name evidence="1" type="ORF">CASFOL_028770</name>
</gene>
<evidence type="ECO:0008006" key="3">
    <source>
        <dbReference type="Google" id="ProtNLM"/>
    </source>
</evidence>
<evidence type="ECO:0000313" key="1">
    <source>
        <dbReference type="EMBL" id="KAL3627407.1"/>
    </source>
</evidence>
<dbReference type="PANTHER" id="PTHR31579:SF42">
    <property type="entry name" value="DUF506 FAMILY PROTEIN (DUF506)"/>
    <property type="match status" value="1"/>
</dbReference>
<evidence type="ECO:0000313" key="2">
    <source>
        <dbReference type="Proteomes" id="UP001632038"/>
    </source>
</evidence>
<dbReference type="EMBL" id="JAVIJP010000039">
    <property type="protein sequence ID" value="KAL3627407.1"/>
    <property type="molecule type" value="Genomic_DNA"/>
</dbReference>
<accession>A0ABD3CFE8</accession>
<proteinExistence type="predicted"/>
<sequence>MVNIPVRFQRVAAAFDEMAKVCSCESSGSEHSADLSVLVNSFFEREISDRKIRANDEDVLDRDFSDADEVNDGEIEVISPDQIESTESLKRFFDLGNDAVKRSIHAEVEAALGEVSGEKDSLPEFKRQLMARLRSRGFDAGLCKSKWEKNGHNPSGNYEYIDVNTGDNSRYMVEVNLAGEFTIARPTVSYTSLLENFPAIFVGKPEELKQVIRLMSKAIRKSMKSVKLNMPPWRRLAYMQAKWLGSYKRTINETPTRKACESLSGSRFVGFAPAMGKTTSLYCRGDFVAQRGGGRIISNLAAALK</sequence>
<dbReference type="Proteomes" id="UP001632038">
    <property type="component" value="Unassembled WGS sequence"/>
</dbReference>
<organism evidence="1 2">
    <name type="scientific">Castilleja foliolosa</name>
    <dbReference type="NCBI Taxonomy" id="1961234"/>
    <lineage>
        <taxon>Eukaryota</taxon>
        <taxon>Viridiplantae</taxon>
        <taxon>Streptophyta</taxon>
        <taxon>Embryophyta</taxon>
        <taxon>Tracheophyta</taxon>
        <taxon>Spermatophyta</taxon>
        <taxon>Magnoliopsida</taxon>
        <taxon>eudicotyledons</taxon>
        <taxon>Gunneridae</taxon>
        <taxon>Pentapetalae</taxon>
        <taxon>asterids</taxon>
        <taxon>lamiids</taxon>
        <taxon>Lamiales</taxon>
        <taxon>Orobanchaceae</taxon>
        <taxon>Pedicularideae</taxon>
        <taxon>Castillejinae</taxon>
        <taxon>Castilleja</taxon>
    </lineage>
</organism>